<dbReference type="PANTHER" id="PTHR43861">
    <property type="entry name" value="TRANS-ACONITATE 2-METHYLTRANSFERASE-RELATED"/>
    <property type="match status" value="1"/>
</dbReference>
<keyword evidence="1 3" id="KW-0808">Transferase</keyword>
<keyword evidence="3" id="KW-0489">Methyltransferase</keyword>
<dbReference type="SUPFAM" id="SSF53335">
    <property type="entry name" value="S-adenosyl-L-methionine-dependent methyltransferases"/>
    <property type="match status" value="1"/>
</dbReference>
<comment type="caution">
    <text evidence="3">The sequence shown here is derived from an EMBL/GenBank/DDBJ whole genome shotgun (WGS) entry which is preliminary data.</text>
</comment>
<dbReference type="Pfam" id="PF13649">
    <property type="entry name" value="Methyltransf_25"/>
    <property type="match status" value="1"/>
</dbReference>
<evidence type="ECO:0000313" key="4">
    <source>
        <dbReference type="Proteomes" id="UP000469670"/>
    </source>
</evidence>
<dbReference type="InterPro" id="IPR029063">
    <property type="entry name" value="SAM-dependent_MTases_sf"/>
</dbReference>
<evidence type="ECO:0000259" key="2">
    <source>
        <dbReference type="Pfam" id="PF13649"/>
    </source>
</evidence>
<reference evidence="3 4" key="1">
    <citation type="submission" date="2020-01" db="EMBL/GenBank/DDBJ databases">
        <title>Insect and environment-associated Actinomycetes.</title>
        <authorList>
            <person name="Currrie C."/>
            <person name="Chevrette M."/>
            <person name="Carlson C."/>
            <person name="Stubbendieck R."/>
            <person name="Wendt-Pienkowski E."/>
        </authorList>
    </citation>
    <scope>NUCLEOTIDE SEQUENCE [LARGE SCALE GENOMIC DNA]</scope>
    <source>
        <strain evidence="3 4">SID7590</strain>
    </source>
</reference>
<dbReference type="InterPro" id="IPR041698">
    <property type="entry name" value="Methyltransf_25"/>
</dbReference>
<dbReference type="GO" id="GO:0032259">
    <property type="term" value="P:methylation"/>
    <property type="evidence" value="ECO:0007669"/>
    <property type="project" value="UniProtKB-KW"/>
</dbReference>
<evidence type="ECO:0000256" key="1">
    <source>
        <dbReference type="ARBA" id="ARBA00022679"/>
    </source>
</evidence>
<dbReference type="CDD" id="cd02440">
    <property type="entry name" value="AdoMet_MTases"/>
    <property type="match status" value="1"/>
</dbReference>
<dbReference type="Gene3D" id="3.40.50.150">
    <property type="entry name" value="Vaccinia Virus protein VP39"/>
    <property type="match status" value="1"/>
</dbReference>
<evidence type="ECO:0000313" key="3">
    <source>
        <dbReference type="EMBL" id="NEC19294.1"/>
    </source>
</evidence>
<proteinExistence type="predicted"/>
<feature type="domain" description="Methyltransferase" evidence="2">
    <location>
        <begin position="60"/>
        <end position="151"/>
    </location>
</feature>
<accession>A0A7K3RVR2</accession>
<name>A0A7K3RVR2_9ACTN</name>
<organism evidence="3 4">
    <name type="scientific">Streptomyces parvus</name>
    <dbReference type="NCBI Taxonomy" id="66428"/>
    <lineage>
        <taxon>Bacteria</taxon>
        <taxon>Bacillati</taxon>
        <taxon>Actinomycetota</taxon>
        <taxon>Actinomycetes</taxon>
        <taxon>Kitasatosporales</taxon>
        <taxon>Streptomycetaceae</taxon>
        <taxon>Streptomyces</taxon>
    </lineage>
</organism>
<dbReference type="GO" id="GO:0017000">
    <property type="term" value="P:antibiotic biosynthetic process"/>
    <property type="evidence" value="ECO:0007669"/>
    <property type="project" value="UniProtKB-ARBA"/>
</dbReference>
<dbReference type="EMBL" id="JAAGMP010000642">
    <property type="protein sequence ID" value="NEC19294.1"/>
    <property type="molecule type" value="Genomic_DNA"/>
</dbReference>
<dbReference type="Proteomes" id="UP000469670">
    <property type="component" value="Unassembled WGS sequence"/>
</dbReference>
<gene>
    <name evidence="3" type="ORF">G3I50_13660</name>
</gene>
<dbReference type="AlphaFoldDB" id="A0A7K3RVR2"/>
<sequence>MKELRMLDFGEQHSASAEWSEQQIAYYRARADEYDTAYAERMGMPQLSHALDRLPISGDVLELACGTGQWTHLLSGRARTLTAVDAAPEMLTVARRRLEGSTTRFIEADIFSQIPDRQYDTVFFAFWLSHVPPAYLEPFWKALRGALKPGGRVVFLDDSRAKAEIEETIEGRAVPTVRRRLSDGSQHLTVKVLYDADGLAKRLDALGWESHIEQVDRYHYMGVARPQAHS</sequence>
<dbReference type="GO" id="GO:0008168">
    <property type="term" value="F:methyltransferase activity"/>
    <property type="evidence" value="ECO:0007669"/>
    <property type="project" value="UniProtKB-KW"/>
</dbReference>
<protein>
    <submittedName>
        <fullName evidence="3">Class I SAM-dependent methyltransferase</fullName>
    </submittedName>
</protein>